<name>A0A8J3ABP1_9ACTN</name>
<feature type="region of interest" description="Disordered" evidence="2">
    <location>
        <begin position="1"/>
        <end position="38"/>
    </location>
</feature>
<dbReference type="AlphaFoldDB" id="A0A8J3ABP1"/>
<keyword evidence="5" id="KW-1185">Reference proteome</keyword>
<dbReference type="InterPro" id="IPR001482">
    <property type="entry name" value="T2SS/T4SS_dom"/>
</dbReference>
<dbReference type="CDD" id="cd01130">
    <property type="entry name" value="VirB11-like_ATPase"/>
    <property type="match status" value="1"/>
</dbReference>
<feature type="domain" description="Bacterial type II secretion system protein E" evidence="3">
    <location>
        <begin position="102"/>
        <end position="373"/>
    </location>
</feature>
<dbReference type="InterPro" id="IPR050921">
    <property type="entry name" value="T4SS_GSP_E_ATPase"/>
</dbReference>
<dbReference type="InterPro" id="IPR027417">
    <property type="entry name" value="P-loop_NTPase"/>
</dbReference>
<evidence type="ECO:0000259" key="3">
    <source>
        <dbReference type="Pfam" id="PF00437"/>
    </source>
</evidence>
<evidence type="ECO:0000256" key="2">
    <source>
        <dbReference type="SAM" id="MobiDB-lite"/>
    </source>
</evidence>
<dbReference type="SUPFAM" id="SSF52540">
    <property type="entry name" value="P-loop containing nucleoside triphosphate hydrolases"/>
    <property type="match status" value="1"/>
</dbReference>
<gene>
    <name evidence="4" type="ORF">GCM10011354_25390</name>
</gene>
<evidence type="ECO:0000313" key="5">
    <source>
        <dbReference type="Proteomes" id="UP000650511"/>
    </source>
</evidence>
<accession>A0A8J3ABP1</accession>
<dbReference type="Pfam" id="PF00437">
    <property type="entry name" value="T2SSE"/>
    <property type="match status" value="1"/>
</dbReference>
<dbReference type="PANTHER" id="PTHR30486">
    <property type="entry name" value="TWITCHING MOTILITY PROTEIN PILT"/>
    <property type="match status" value="1"/>
</dbReference>
<comment type="similarity">
    <text evidence="1">Belongs to the GSP E family.</text>
</comment>
<feature type="compositionally biased region" description="Basic and acidic residues" evidence="2">
    <location>
        <begin position="1"/>
        <end position="19"/>
    </location>
</feature>
<dbReference type="OrthoDB" id="9810761at2"/>
<protein>
    <recommendedName>
        <fullName evidence="3">Bacterial type II secretion system protein E domain-containing protein</fullName>
    </recommendedName>
</protein>
<dbReference type="GO" id="GO:0016887">
    <property type="term" value="F:ATP hydrolysis activity"/>
    <property type="evidence" value="ECO:0007669"/>
    <property type="project" value="InterPro"/>
</dbReference>
<sequence length="404" mass="42943">MDTDNDQQRRDPHHDDPQRTGRAPDAARATTVSRPAPSELVDARLRQAVATRLRTDVEITSGVADRAALRRAVARALAAEGVVAAPDVWARAVRDLVDELGGLGPLEALLRDPTVTDVMVNGPADVHVERAGELLRADVRFDDDAHLERLLRRVLGPLGVRLDRSHPFADAVLPGGVRLHALLPPLSEHPLVTLRRVPAVVPSWEELLASGSVTRAQRDLLVRAVDDRRNLVVCGRAGVGKTTLLARLLAGIGDDRLLVIEDAPELRRPSAHTVHLRVRPASPDGAGGVDVATLVRNALRMRPDRLVVGEVRGAEVADLLQAMNTGHDGSMTTVHANGAAEAIVRLEGMALLAGIPLSAARAQVAAALDLVVALDRGPDGRRRVAEVVEVVAGVGGAEVRAVTP</sequence>
<dbReference type="Gene3D" id="3.30.450.380">
    <property type="match status" value="1"/>
</dbReference>
<dbReference type="RefSeq" id="WP_130651106.1">
    <property type="nucleotide sequence ID" value="NZ_BMHA01000009.1"/>
</dbReference>
<reference evidence="4" key="1">
    <citation type="journal article" date="2014" name="Int. J. Syst. Evol. Microbiol.">
        <title>Complete genome sequence of Corynebacterium casei LMG S-19264T (=DSM 44701T), isolated from a smear-ripened cheese.</title>
        <authorList>
            <consortium name="US DOE Joint Genome Institute (JGI-PGF)"/>
            <person name="Walter F."/>
            <person name="Albersmeier A."/>
            <person name="Kalinowski J."/>
            <person name="Ruckert C."/>
        </authorList>
    </citation>
    <scope>NUCLEOTIDE SEQUENCE</scope>
    <source>
        <strain evidence="4">CGMCC 1.14988</strain>
    </source>
</reference>
<reference evidence="4" key="2">
    <citation type="submission" date="2020-09" db="EMBL/GenBank/DDBJ databases">
        <authorList>
            <person name="Sun Q."/>
            <person name="Zhou Y."/>
        </authorList>
    </citation>
    <scope>NUCLEOTIDE SEQUENCE</scope>
    <source>
        <strain evidence="4">CGMCC 1.14988</strain>
    </source>
</reference>
<comment type="caution">
    <text evidence="4">The sequence shown here is derived from an EMBL/GenBank/DDBJ whole genome shotgun (WGS) entry which is preliminary data.</text>
</comment>
<dbReference type="EMBL" id="BMHA01000009">
    <property type="protein sequence ID" value="GGI07698.1"/>
    <property type="molecule type" value="Genomic_DNA"/>
</dbReference>
<dbReference type="PANTHER" id="PTHR30486:SF6">
    <property type="entry name" value="TYPE IV PILUS RETRACTATION ATPASE PILT"/>
    <property type="match status" value="1"/>
</dbReference>
<dbReference type="Gene3D" id="3.40.50.300">
    <property type="entry name" value="P-loop containing nucleotide triphosphate hydrolases"/>
    <property type="match status" value="1"/>
</dbReference>
<proteinExistence type="inferred from homology"/>
<organism evidence="4 5">
    <name type="scientific">Egicoccus halophilus</name>
    <dbReference type="NCBI Taxonomy" id="1670830"/>
    <lineage>
        <taxon>Bacteria</taxon>
        <taxon>Bacillati</taxon>
        <taxon>Actinomycetota</taxon>
        <taxon>Nitriliruptoria</taxon>
        <taxon>Egicoccales</taxon>
        <taxon>Egicoccaceae</taxon>
        <taxon>Egicoccus</taxon>
    </lineage>
</organism>
<evidence type="ECO:0000313" key="4">
    <source>
        <dbReference type="EMBL" id="GGI07698.1"/>
    </source>
</evidence>
<dbReference type="Proteomes" id="UP000650511">
    <property type="component" value="Unassembled WGS sequence"/>
</dbReference>
<evidence type="ECO:0000256" key="1">
    <source>
        <dbReference type="ARBA" id="ARBA00006611"/>
    </source>
</evidence>